<dbReference type="Proteomes" id="UP001627154">
    <property type="component" value="Unassembled WGS sequence"/>
</dbReference>
<proteinExistence type="predicted"/>
<sequence length="211" mass="24162">MSMITKYKLSYYFSVNKLNHIKLYFQLHLKFFHGSSNVKLAKYSKYANNDYDGVKVVATENLVVGQVLKYVFGIYKIIPPSEKYIMDDKRFNFSLLYTTQNQDTSILLGPIAYINHDCSPNSEFKSSGKSSTINIKIIKNIKQGEELFVKYSGNYFGEDNIDCQCDTCFIKNSNLPSNKPDESIGFQTAVIEQGNELAQVKYLMNKGKINR</sequence>
<organism evidence="2 3">
    <name type="scientific">Trichogramma kaykai</name>
    <dbReference type="NCBI Taxonomy" id="54128"/>
    <lineage>
        <taxon>Eukaryota</taxon>
        <taxon>Metazoa</taxon>
        <taxon>Ecdysozoa</taxon>
        <taxon>Arthropoda</taxon>
        <taxon>Hexapoda</taxon>
        <taxon>Insecta</taxon>
        <taxon>Pterygota</taxon>
        <taxon>Neoptera</taxon>
        <taxon>Endopterygota</taxon>
        <taxon>Hymenoptera</taxon>
        <taxon>Apocrita</taxon>
        <taxon>Proctotrupomorpha</taxon>
        <taxon>Chalcidoidea</taxon>
        <taxon>Trichogrammatidae</taxon>
        <taxon>Trichogramma</taxon>
    </lineage>
</organism>
<name>A0ABD2WA56_9HYME</name>
<dbReference type="GO" id="GO:0008757">
    <property type="term" value="F:S-adenosylmethionine-dependent methyltransferase activity"/>
    <property type="evidence" value="ECO:0007669"/>
    <property type="project" value="UniProtKB-ARBA"/>
</dbReference>
<dbReference type="PANTHER" id="PTHR12977:SF4">
    <property type="entry name" value="HISTONE-LYSINE N-METHYLTRANSFERASE KMT5B"/>
    <property type="match status" value="1"/>
</dbReference>
<gene>
    <name evidence="2" type="ORF">TKK_015305</name>
</gene>
<evidence type="ECO:0000259" key="1">
    <source>
        <dbReference type="PROSITE" id="PS50280"/>
    </source>
</evidence>
<accession>A0ABD2WA56</accession>
<reference evidence="2 3" key="1">
    <citation type="journal article" date="2024" name="bioRxiv">
        <title>A reference genome for Trichogramma kaykai: A tiny desert-dwelling parasitoid wasp with competing sex-ratio distorters.</title>
        <authorList>
            <person name="Culotta J."/>
            <person name="Lindsey A.R."/>
        </authorList>
    </citation>
    <scope>NUCLEOTIDE SEQUENCE [LARGE SCALE GENOMIC DNA]</scope>
    <source>
        <strain evidence="2 3">KSX58</strain>
    </source>
</reference>
<dbReference type="InterPro" id="IPR046341">
    <property type="entry name" value="SET_dom_sf"/>
</dbReference>
<feature type="domain" description="SET" evidence="1">
    <location>
        <begin position="36"/>
        <end position="152"/>
    </location>
</feature>
<dbReference type="GO" id="GO:0008170">
    <property type="term" value="F:N-methyltransferase activity"/>
    <property type="evidence" value="ECO:0007669"/>
    <property type="project" value="UniProtKB-ARBA"/>
</dbReference>
<keyword evidence="3" id="KW-1185">Reference proteome</keyword>
<dbReference type="Gene3D" id="2.170.270.10">
    <property type="entry name" value="SET domain"/>
    <property type="match status" value="1"/>
</dbReference>
<dbReference type="PANTHER" id="PTHR12977">
    <property type="entry name" value="SUPPRESSOR OF VARIEGATION 4-20-RELATED"/>
    <property type="match status" value="1"/>
</dbReference>
<dbReference type="EMBL" id="JBJJXI010000122">
    <property type="protein sequence ID" value="KAL3389954.1"/>
    <property type="molecule type" value="Genomic_DNA"/>
</dbReference>
<dbReference type="PROSITE" id="PS50280">
    <property type="entry name" value="SET"/>
    <property type="match status" value="1"/>
</dbReference>
<dbReference type="AlphaFoldDB" id="A0ABD2WA56"/>
<dbReference type="SUPFAM" id="SSF82199">
    <property type="entry name" value="SET domain"/>
    <property type="match status" value="1"/>
</dbReference>
<comment type="caution">
    <text evidence="2">The sequence shown here is derived from an EMBL/GenBank/DDBJ whole genome shotgun (WGS) entry which is preliminary data.</text>
</comment>
<evidence type="ECO:0000313" key="2">
    <source>
        <dbReference type="EMBL" id="KAL3389954.1"/>
    </source>
</evidence>
<protein>
    <recommendedName>
        <fullName evidence="1">SET domain-containing protein</fullName>
    </recommendedName>
</protein>
<dbReference type="GO" id="GO:0008276">
    <property type="term" value="F:protein methyltransferase activity"/>
    <property type="evidence" value="ECO:0007669"/>
    <property type="project" value="UniProtKB-ARBA"/>
</dbReference>
<evidence type="ECO:0000313" key="3">
    <source>
        <dbReference type="Proteomes" id="UP001627154"/>
    </source>
</evidence>
<dbReference type="InterPro" id="IPR001214">
    <property type="entry name" value="SET_dom"/>
</dbReference>
<dbReference type="InterPro" id="IPR039977">
    <property type="entry name" value="Suv4-20/Set9"/>
</dbReference>
<dbReference type="Pfam" id="PF00856">
    <property type="entry name" value="SET"/>
    <property type="match status" value="1"/>
</dbReference>